<accession>A0AAD6GIE2</accession>
<evidence type="ECO:0000313" key="2">
    <source>
        <dbReference type="Proteomes" id="UP001220324"/>
    </source>
</evidence>
<dbReference type="AlphaFoldDB" id="A0AAD6GIE2"/>
<comment type="caution">
    <text evidence="1">The sequence shown here is derived from an EMBL/GenBank/DDBJ whole genome shotgun (WGS) entry which is preliminary data.</text>
</comment>
<gene>
    <name evidence="1" type="ORF">N7494_002017</name>
</gene>
<organism evidence="1 2">
    <name type="scientific">Penicillium frequentans</name>
    <dbReference type="NCBI Taxonomy" id="3151616"/>
    <lineage>
        <taxon>Eukaryota</taxon>
        <taxon>Fungi</taxon>
        <taxon>Dikarya</taxon>
        <taxon>Ascomycota</taxon>
        <taxon>Pezizomycotina</taxon>
        <taxon>Eurotiomycetes</taxon>
        <taxon>Eurotiomycetidae</taxon>
        <taxon>Eurotiales</taxon>
        <taxon>Aspergillaceae</taxon>
        <taxon>Penicillium</taxon>
    </lineage>
</organism>
<name>A0AAD6GIE2_9EURO</name>
<reference evidence="1 2" key="1">
    <citation type="journal article" date="2023" name="IMA Fungus">
        <title>Comparative genomic study of the Penicillium genus elucidates a diverse pangenome and 15 lateral gene transfer events.</title>
        <authorList>
            <person name="Petersen C."/>
            <person name="Sorensen T."/>
            <person name="Nielsen M.R."/>
            <person name="Sondergaard T.E."/>
            <person name="Sorensen J.L."/>
            <person name="Fitzpatrick D.A."/>
            <person name="Frisvad J.C."/>
            <person name="Nielsen K.L."/>
        </authorList>
    </citation>
    <scope>NUCLEOTIDE SEQUENCE [LARGE SCALE GENOMIC DNA]</scope>
    <source>
        <strain evidence="1 2">IBT 35679</strain>
    </source>
</reference>
<sequence length="330" mass="37268">MDVSQLPDFKILPSEHEYYNSYNGKATASEKYPISLKTTSSWTYCGPLLSLDPELLPSSFRTWADATINGSLLDPLLSFLEFVHDFLSTNNLSNYWITVRADTGNHDFDIPRWHTDDLFFSSPPTIPQHRRRSSLNIFPNITRTRKQSTPQRRKSEDLTHLLEDFPAPPAQITSATPNPTNWKLTTTLLGPGTLFINPESSPVAREIERKVKRSVRAENPHHICASVRCIGCATAAESVRTRLITELESYEVVQAQPGEYVFFRVGDEVGAVHSEPMSNGNRIFVNVVPGNEADLKSLMAKWGMEYPRAWCVGLPFQTTGEVHWRNIDGF</sequence>
<dbReference type="EMBL" id="JAQIZZ010000002">
    <property type="protein sequence ID" value="KAJ5552639.1"/>
    <property type="molecule type" value="Genomic_DNA"/>
</dbReference>
<protein>
    <submittedName>
        <fullName evidence="1">Uncharacterized protein</fullName>
    </submittedName>
</protein>
<keyword evidence="2" id="KW-1185">Reference proteome</keyword>
<dbReference type="Proteomes" id="UP001220324">
    <property type="component" value="Unassembled WGS sequence"/>
</dbReference>
<evidence type="ECO:0000313" key="1">
    <source>
        <dbReference type="EMBL" id="KAJ5552639.1"/>
    </source>
</evidence>
<proteinExistence type="predicted"/>